<feature type="transmembrane region" description="Helical" evidence="2">
    <location>
        <begin position="151"/>
        <end position="171"/>
    </location>
</feature>
<feature type="transmembrane region" description="Helical" evidence="2">
    <location>
        <begin position="73"/>
        <end position="94"/>
    </location>
</feature>
<feature type="region of interest" description="Disordered" evidence="1">
    <location>
        <begin position="1"/>
        <end position="53"/>
    </location>
</feature>
<dbReference type="EMBL" id="JAUTXT010000077">
    <property type="protein sequence ID" value="KAK3669637.1"/>
    <property type="molecule type" value="Genomic_DNA"/>
</dbReference>
<comment type="caution">
    <text evidence="3">The sequence shown here is derived from an EMBL/GenBank/DDBJ whole genome shotgun (WGS) entry which is preliminary data.</text>
</comment>
<feature type="transmembrane region" description="Helical" evidence="2">
    <location>
        <begin position="100"/>
        <end position="119"/>
    </location>
</feature>
<keyword evidence="2" id="KW-1133">Transmembrane helix</keyword>
<feature type="transmembrane region" description="Helical" evidence="2">
    <location>
        <begin position="183"/>
        <end position="202"/>
    </location>
</feature>
<keyword evidence="4" id="KW-1185">Reference proteome</keyword>
<gene>
    <name evidence="3" type="ORF">LTR78_010512</name>
</gene>
<evidence type="ECO:0000256" key="1">
    <source>
        <dbReference type="SAM" id="MobiDB-lite"/>
    </source>
</evidence>
<name>A0AAE0WGV0_9PEZI</name>
<keyword evidence="2" id="KW-0812">Transmembrane</keyword>
<evidence type="ECO:0000256" key="2">
    <source>
        <dbReference type="SAM" id="Phobius"/>
    </source>
</evidence>
<feature type="compositionally biased region" description="Basic and acidic residues" evidence="1">
    <location>
        <begin position="22"/>
        <end position="53"/>
    </location>
</feature>
<dbReference type="Proteomes" id="UP001274830">
    <property type="component" value="Unassembled WGS sequence"/>
</dbReference>
<evidence type="ECO:0000313" key="4">
    <source>
        <dbReference type="Proteomes" id="UP001274830"/>
    </source>
</evidence>
<evidence type="ECO:0000313" key="3">
    <source>
        <dbReference type="EMBL" id="KAK3669637.1"/>
    </source>
</evidence>
<keyword evidence="2" id="KW-0472">Membrane</keyword>
<organism evidence="3 4">
    <name type="scientific">Recurvomyces mirabilis</name>
    <dbReference type="NCBI Taxonomy" id="574656"/>
    <lineage>
        <taxon>Eukaryota</taxon>
        <taxon>Fungi</taxon>
        <taxon>Dikarya</taxon>
        <taxon>Ascomycota</taxon>
        <taxon>Pezizomycotina</taxon>
        <taxon>Dothideomycetes</taxon>
        <taxon>Dothideomycetidae</taxon>
        <taxon>Mycosphaerellales</taxon>
        <taxon>Teratosphaeriaceae</taxon>
        <taxon>Recurvomyces</taxon>
    </lineage>
</organism>
<protein>
    <submittedName>
        <fullName evidence="3">Uncharacterized protein</fullName>
    </submittedName>
</protein>
<sequence length="249" mass="28796">MSEAASPVELRRGAPPTPAALHTDRHQDLYPDPNARLEREDPHGLGETPEQHAAHASIATKKLWGLDRRQETYLFYFWMIVSLCCEITAAVLGWRYHTWSYPFIGVMTGFMVTYWAAWFQTATGMVQRASWIREEADLATRRQFLYLAVRLNRLMLPAALVGLATFIPAYVQRHKHPHDLPYWLLFLLTFIWNAVFSVMNAYNNITWESDRMKYEDGEQPFRIGKLAILGIPSPKQKNTNGKEREGKEI</sequence>
<dbReference type="AlphaFoldDB" id="A0AAE0WGV0"/>
<accession>A0AAE0WGV0</accession>
<reference evidence="3" key="1">
    <citation type="submission" date="2023-07" db="EMBL/GenBank/DDBJ databases">
        <title>Black Yeasts Isolated from many extreme environments.</title>
        <authorList>
            <person name="Coleine C."/>
            <person name="Stajich J.E."/>
            <person name="Selbmann L."/>
        </authorList>
    </citation>
    <scope>NUCLEOTIDE SEQUENCE</scope>
    <source>
        <strain evidence="3">CCFEE 5485</strain>
    </source>
</reference>
<proteinExistence type="predicted"/>